<feature type="domain" description="SbsA Ig-like" evidence="2">
    <location>
        <begin position="33"/>
        <end position="135"/>
    </location>
</feature>
<accession>A0ABT8CVD3</accession>
<evidence type="ECO:0000313" key="4">
    <source>
        <dbReference type="Proteomes" id="UP001242368"/>
    </source>
</evidence>
<dbReference type="RefSeq" id="WP_290364332.1">
    <property type="nucleotide sequence ID" value="NZ_JAUFQU010000001.1"/>
</dbReference>
<sequence length="537" mass="61580">MKFLRVLLFFAFISLILFSGCAKRGMITGGPMDTLAPVIISSSPENYSVHFDKKDIKIVFDEYIKIDKLNQNLIISPPMNTIPEVTPMGFASKSITIKILDTLKSNTTYSFNFGRSIVDNNEGNPFTAFKYVFSTGDYIDSLKVSGNIKDAYSKKTDNFVNVVLYDATQFNDSTIYKEKPIYITNTLDSLTSFSIENIKEGSYYLFALKDQNNNYKFDPQSDKIAFYEKPITLPTEETFDLTLFKEVKKESAGRPSMTSKNKWLVPYEGDYKNLKMELLGNNKPIDFAFSKVPQKDSLHVFTPLAPMDSVTFRFKNKDYEKEYTIKTRQVKMQDSLKVSLNKSGSLDFRDSLQISTTTPVRKLAADKIQLIGKDSANVPFTLFADSLNLATTIHFEKKEKEKYTLTLLPGAITDFYGKQNDSIVSQLTTKAYTDYGNLTITLENTKNFPLIVQILNDKEVLTAFEILTENKPVVFNHLTPNKYFIRVIYDENNNGKWDTGKYLDRRQPEEVYYFAKEIDVRPNWEMKETLILPVPRE</sequence>
<keyword evidence="1" id="KW-0732">Signal</keyword>
<dbReference type="InterPro" id="IPR032812">
    <property type="entry name" value="SbsA_Ig"/>
</dbReference>
<gene>
    <name evidence="3" type="ORF">QW060_15300</name>
</gene>
<keyword evidence="4" id="KW-1185">Reference proteome</keyword>
<protein>
    <submittedName>
        <fullName evidence="3">Ig-like domain-containing protein</fullName>
    </submittedName>
</protein>
<dbReference type="PROSITE" id="PS51257">
    <property type="entry name" value="PROKAR_LIPOPROTEIN"/>
    <property type="match status" value="1"/>
</dbReference>
<dbReference type="Proteomes" id="UP001242368">
    <property type="component" value="Unassembled WGS sequence"/>
</dbReference>
<organism evidence="3 4">
    <name type="scientific">Paenimyroides ceti</name>
    <dbReference type="NCBI Taxonomy" id="395087"/>
    <lineage>
        <taxon>Bacteria</taxon>
        <taxon>Pseudomonadati</taxon>
        <taxon>Bacteroidota</taxon>
        <taxon>Flavobacteriia</taxon>
        <taxon>Flavobacteriales</taxon>
        <taxon>Flavobacteriaceae</taxon>
        <taxon>Paenimyroides</taxon>
    </lineage>
</organism>
<evidence type="ECO:0000259" key="2">
    <source>
        <dbReference type="Pfam" id="PF13205"/>
    </source>
</evidence>
<dbReference type="Pfam" id="PF13205">
    <property type="entry name" value="Big_5"/>
    <property type="match status" value="1"/>
</dbReference>
<proteinExistence type="predicted"/>
<evidence type="ECO:0000256" key="1">
    <source>
        <dbReference type="ARBA" id="ARBA00022729"/>
    </source>
</evidence>
<comment type="caution">
    <text evidence="3">The sequence shown here is derived from an EMBL/GenBank/DDBJ whole genome shotgun (WGS) entry which is preliminary data.</text>
</comment>
<dbReference type="EMBL" id="JAUFQU010000001">
    <property type="protein sequence ID" value="MDN3708467.1"/>
    <property type="molecule type" value="Genomic_DNA"/>
</dbReference>
<reference evidence="4" key="1">
    <citation type="journal article" date="2019" name="Int. J. Syst. Evol. Microbiol.">
        <title>The Global Catalogue of Microorganisms (GCM) 10K type strain sequencing project: providing services to taxonomists for standard genome sequencing and annotation.</title>
        <authorList>
            <consortium name="The Broad Institute Genomics Platform"/>
            <consortium name="The Broad Institute Genome Sequencing Center for Infectious Disease"/>
            <person name="Wu L."/>
            <person name="Ma J."/>
        </authorList>
    </citation>
    <scope>NUCLEOTIDE SEQUENCE [LARGE SCALE GENOMIC DNA]</scope>
    <source>
        <strain evidence="4">CECT 7184</strain>
    </source>
</reference>
<evidence type="ECO:0000313" key="3">
    <source>
        <dbReference type="EMBL" id="MDN3708467.1"/>
    </source>
</evidence>
<name>A0ABT8CVD3_9FLAO</name>